<dbReference type="InParanoid" id="F0Y8V3"/>
<dbReference type="InterPro" id="IPR005651">
    <property type="entry name" value="Trm112-like"/>
</dbReference>
<dbReference type="KEGG" id="aaf:AURANDRAFT_69798"/>
<dbReference type="EMBL" id="GL833127">
    <property type="protein sequence ID" value="EGB08662.1"/>
    <property type="molecule type" value="Genomic_DNA"/>
</dbReference>
<reference evidence="2 3" key="1">
    <citation type="journal article" date="2011" name="Proc. Natl. Acad. Sci. U.S.A.">
        <title>Niche of harmful alga Aureococcus anophagefferens revealed through ecogenomics.</title>
        <authorList>
            <person name="Gobler C.J."/>
            <person name="Berry D.L."/>
            <person name="Dyhrman S.T."/>
            <person name="Wilhelm S.W."/>
            <person name="Salamov A."/>
            <person name="Lobanov A.V."/>
            <person name="Zhang Y."/>
            <person name="Collier J.L."/>
            <person name="Wurch L.L."/>
            <person name="Kustka A.B."/>
            <person name="Dill B.D."/>
            <person name="Shah M."/>
            <person name="VerBerkmoes N.C."/>
            <person name="Kuo A."/>
            <person name="Terry A."/>
            <person name="Pangilinan J."/>
            <person name="Lindquist E.A."/>
            <person name="Lucas S."/>
            <person name="Paulsen I.T."/>
            <person name="Hattenrath-Lehmann T.K."/>
            <person name="Talmage S.C."/>
            <person name="Walker E.A."/>
            <person name="Koch F."/>
            <person name="Burson A.M."/>
            <person name="Marcoval M.A."/>
            <person name="Tang Y.Z."/>
            <person name="Lecleir G.R."/>
            <person name="Coyne K.J."/>
            <person name="Berg G.M."/>
            <person name="Bertrand E.M."/>
            <person name="Saito M.A."/>
            <person name="Gladyshev V.N."/>
            <person name="Grigoriev I.V."/>
        </authorList>
    </citation>
    <scope>NUCLEOTIDE SEQUENCE [LARGE SCALE GENOMIC DNA]</scope>
    <source>
        <strain evidence="3">CCMP 1984</strain>
    </source>
</reference>
<dbReference type="Proteomes" id="UP000002729">
    <property type="component" value="Unassembled WGS sequence"/>
</dbReference>
<evidence type="ECO:0000256" key="1">
    <source>
        <dbReference type="ARBA" id="ARBA00007980"/>
    </source>
</evidence>
<dbReference type="InterPro" id="IPR039127">
    <property type="entry name" value="Trm112"/>
</dbReference>
<evidence type="ECO:0000313" key="2">
    <source>
        <dbReference type="EMBL" id="EGB08662.1"/>
    </source>
</evidence>
<organism evidence="3">
    <name type="scientific">Aureococcus anophagefferens</name>
    <name type="common">Harmful bloom alga</name>
    <dbReference type="NCBI Taxonomy" id="44056"/>
    <lineage>
        <taxon>Eukaryota</taxon>
        <taxon>Sar</taxon>
        <taxon>Stramenopiles</taxon>
        <taxon>Ochrophyta</taxon>
        <taxon>Pelagophyceae</taxon>
        <taxon>Pelagomonadales</taxon>
        <taxon>Pelagomonadaceae</taxon>
        <taxon>Aureococcus</taxon>
    </lineage>
</organism>
<sequence>MLVSNVKGVEECDGYPLQLEIEEMRTEETEFNAFVHRMLPKVRYDALRIAAAAAGCDLPEALDATDEDALRRVHTALCDVHVVKGALVCPKSGRRFPINNGIPNMLLHEDEV</sequence>
<name>F0Y8V3_AURAN</name>
<dbReference type="GO" id="GO:0030488">
    <property type="term" value="P:tRNA methylation"/>
    <property type="evidence" value="ECO:0007669"/>
    <property type="project" value="TreeGrafter"/>
</dbReference>
<dbReference type="Pfam" id="PF03966">
    <property type="entry name" value="Trm112p"/>
    <property type="match status" value="1"/>
</dbReference>
<dbReference type="PANTHER" id="PTHR12773:SF0">
    <property type="entry name" value="MULTIFUNCTIONAL METHYLTRANSFERASE SUBUNIT TRM112-LIKE PROTEIN"/>
    <property type="match status" value="1"/>
</dbReference>
<dbReference type="Gene3D" id="2.20.25.10">
    <property type="match status" value="1"/>
</dbReference>
<gene>
    <name evidence="2" type="ORF">AURANDRAFT_69798</name>
</gene>
<evidence type="ECO:0000313" key="3">
    <source>
        <dbReference type="Proteomes" id="UP000002729"/>
    </source>
</evidence>
<evidence type="ECO:0008006" key="4">
    <source>
        <dbReference type="Google" id="ProtNLM"/>
    </source>
</evidence>
<dbReference type="PANTHER" id="PTHR12773">
    <property type="entry name" value="UPF0315 PROTEIN-RELATED"/>
    <property type="match status" value="1"/>
</dbReference>
<dbReference type="SUPFAM" id="SSF158997">
    <property type="entry name" value="Trm112p-like"/>
    <property type="match status" value="1"/>
</dbReference>
<dbReference type="eggNOG" id="KOG1088">
    <property type="taxonomic scope" value="Eukaryota"/>
</dbReference>
<dbReference type="GO" id="GO:0070476">
    <property type="term" value="P:rRNA (guanine-N7)-methylation"/>
    <property type="evidence" value="ECO:0007669"/>
    <property type="project" value="TreeGrafter"/>
</dbReference>
<dbReference type="GO" id="GO:0046982">
    <property type="term" value="F:protein heterodimerization activity"/>
    <property type="evidence" value="ECO:0007669"/>
    <property type="project" value="InterPro"/>
</dbReference>
<dbReference type="OMA" id="THNMMAC"/>
<dbReference type="GeneID" id="20227677"/>
<protein>
    <recommendedName>
        <fullName evidence="4">Trm112p-like protein</fullName>
    </recommendedName>
</protein>
<comment type="similarity">
    <text evidence="1">Belongs to the TRM112 family.</text>
</comment>
<dbReference type="RefSeq" id="XP_009036653.1">
    <property type="nucleotide sequence ID" value="XM_009038405.1"/>
</dbReference>
<dbReference type="AlphaFoldDB" id="F0Y8V3"/>
<dbReference type="OrthoDB" id="2187549at2759"/>
<proteinExistence type="inferred from homology"/>
<keyword evidence="3" id="KW-1185">Reference proteome</keyword>
<accession>F0Y8V3</accession>